<sequence>MGNLGLAEMQIALASRFASFDLESSPHRSAFQWGGTIFALFLLLMNRLGRRSHAQTNLLVLYLFTSFPTVLFELLRGQFGCWVAFLAVASNLFFPETIPVSRFILFVITPDWLADRLRDDILAEMKSMGEYTLFLKLAYSSKLGKKFSNNCVVSFSCLILLCISLLGNGTCFLKKENEILRQSSKFLSQESLKLDAVDKWLQKFHL</sequence>
<keyword evidence="8" id="KW-1185">Reference proteome</keyword>
<evidence type="ECO:0000313" key="7">
    <source>
        <dbReference type="EMBL" id="OMO84236.1"/>
    </source>
</evidence>
<organism evidence="7 8">
    <name type="scientific">Corchorus olitorius</name>
    <dbReference type="NCBI Taxonomy" id="93759"/>
    <lineage>
        <taxon>Eukaryota</taxon>
        <taxon>Viridiplantae</taxon>
        <taxon>Streptophyta</taxon>
        <taxon>Embryophyta</taxon>
        <taxon>Tracheophyta</taxon>
        <taxon>Spermatophyta</taxon>
        <taxon>Magnoliopsida</taxon>
        <taxon>eudicotyledons</taxon>
        <taxon>Gunneridae</taxon>
        <taxon>Pentapetalae</taxon>
        <taxon>rosids</taxon>
        <taxon>malvids</taxon>
        <taxon>Malvales</taxon>
        <taxon>Malvaceae</taxon>
        <taxon>Grewioideae</taxon>
        <taxon>Apeibeae</taxon>
        <taxon>Corchorus</taxon>
    </lineage>
</organism>
<comment type="caution">
    <text evidence="7">The sequence shown here is derived from an EMBL/GenBank/DDBJ whole genome shotgun (WGS) entry which is preliminary data.</text>
</comment>
<dbReference type="AlphaFoldDB" id="A0A1R3INV2"/>
<evidence type="ECO:0000256" key="1">
    <source>
        <dbReference type="ARBA" id="ARBA00004141"/>
    </source>
</evidence>
<feature type="transmembrane region" description="Helical" evidence="6">
    <location>
        <begin position="58"/>
        <end position="76"/>
    </location>
</feature>
<gene>
    <name evidence="7" type="ORF">COLO4_22150</name>
</gene>
<dbReference type="PANTHER" id="PTHR33596:SF4">
    <property type="entry name" value="COLD-REGULATED 413 PLASMA MEMBRANE PROTEIN 4-LIKE"/>
    <property type="match status" value="1"/>
</dbReference>
<protein>
    <submittedName>
        <fullName evidence="7">Cold regulated membrane protein</fullName>
    </submittedName>
</protein>
<evidence type="ECO:0000256" key="3">
    <source>
        <dbReference type="ARBA" id="ARBA00022692"/>
    </source>
</evidence>
<feature type="transmembrane region" description="Helical" evidence="6">
    <location>
        <begin position="147"/>
        <end position="167"/>
    </location>
</feature>
<dbReference type="EMBL" id="AWUE01017863">
    <property type="protein sequence ID" value="OMO84236.1"/>
    <property type="molecule type" value="Genomic_DNA"/>
</dbReference>
<keyword evidence="3 6" id="KW-0812">Transmembrane</keyword>
<evidence type="ECO:0000256" key="4">
    <source>
        <dbReference type="ARBA" id="ARBA00022989"/>
    </source>
</evidence>
<dbReference type="OrthoDB" id="1630410at2759"/>
<comment type="similarity">
    <text evidence="2">Belongs to the Cold-regulated 413 protein family.</text>
</comment>
<dbReference type="Pfam" id="PF05562">
    <property type="entry name" value="WCOR413"/>
    <property type="match status" value="1"/>
</dbReference>
<evidence type="ECO:0000313" key="8">
    <source>
        <dbReference type="Proteomes" id="UP000187203"/>
    </source>
</evidence>
<keyword evidence="5 6" id="KW-0472">Membrane</keyword>
<dbReference type="Proteomes" id="UP000187203">
    <property type="component" value="Unassembled WGS sequence"/>
</dbReference>
<evidence type="ECO:0000256" key="2">
    <source>
        <dbReference type="ARBA" id="ARBA00005852"/>
    </source>
</evidence>
<dbReference type="STRING" id="93759.A0A1R3INV2"/>
<keyword evidence="4 6" id="KW-1133">Transmembrane helix</keyword>
<proteinExistence type="inferred from homology"/>
<dbReference type="PANTHER" id="PTHR33596">
    <property type="entry name" value="COLD-REGULATED 413 PLASMA MEMBRANE PROTEIN 2"/>
    <property type="match status" value="1"/>
</dbReference>
<reference evidence="8" key="1">
    <citation type="submission" date="2013-09" db="EMBL/GenBank/DDBJ databases">
        <title>Corchorus olitorius genome sequencing.</title>
        <authorList>
            <person name="Alam M."/>
            <person name="Haque M.S."/>
            <person name="Islam M.S."/>
            <person name="Emdad E.M."/>
            <person name="Islam M.M."/>
            <person name="Ahmed B."/>
            <person name="Halim A."/>
            <person name="Hossen Q.M.M."/>
            <person name="Hossain M.Z."/>
            <person name="Ahmed R."/>
            <person name="Khan M.M."/>
            <person name="Islam R."/>
            <person name="Rashid M.M."/>
            <person name="Khan S.A."/>
            <person name="Rahman M.S."/>
            <person name="Alam M."/>
            <person name="Yahiya A.S."/>
            <person name="Khan M.S."/>
            <person name="Azam M.S."/>
            <person name="Haque T."/>
            <person name="Lashkar M.Z.H."/>
            <person name="Akhand A.I."/>
            <person name="Morshed G."/>
            <person name="Roy S."/>
            <person name="Uddin K.S."/>
            <person name="Rabeya T."/>
            <person name="Hossain A.S."/>
            <person name="Chowdhury A."/>
            <person name="Snigdha A.R."/>
            <person name="Mortoza M.S."/>
            <person name="Matin S.A."/>
            <person name="Hoque S.M.E."/>
            <person name="Islam M.K."/>
            <person name="Roy D.K."/>
            <person name="Haider R."/>
            <person name="Moosa M.M."/>
            <person name="Elias S.M."/>
            <person name="Hasan A.M."/>
            <person name="Jahan S."/>
            <person name="Shafiuddin M."/>
            <person name="Mahmood N."/>
            <person name="Shommy N.S."/>
        </authorList>
    </citation>
    <scope>NUCLEOTIDE SEQUENCE [LARGE SCALE GENOMIC DNA]</scope>
    <source>
        <strain evidence="8">cv. O-4</strain>
    </source>
</reference>
<evidence type="ECO:0000256" key="5">
    <source>
        <dbReference type="ARBA" id="ARBA00023136"/>
    </source>
</evidence>
<dbReference type="GO" id="GO:0016020">
    <property type="term" value="C:membrane"/>
    <property type="evidence" value="ECO:0007669"/>
    <property type="project" value="UniProtKB-SubCell"/>
</dbReference>
<name>A0A1R3INV2_9ROSI</name>
<feature type="transmembrane region" description="Helical" evidence="6">
    <location>
        <begin position="30"/>
        <end position="46"/>
    </location>
</feature>
<evidence type="ECO:0000256" key="6">
    <source>
        <dbReference type="SAM" id="Phobius"/>
    </source>
</evidence>
<comment type="subcellular location">
    <subcellularLocation>
        <location evidence="1">Membrane</location>
        <topology evidence="1">Multi-pass membrane protein</topology>
    </subcellularLocation>
</comment>
<dbReference type="InterPro" id="IPR008892">
    <property type="entry name" value="COR413"/>
</dbReference>
<accession>A0A1R3INV2</accession>